<dbReference type="Gene3D" id="1.20.1070.10">
    <property type="entry name" value="Rhodopsin 7-helix transmembrane proteins"/>
    <property type="match status" value="1"/>
</dbReference>
<evidence type="ECO:0000256" key="10">
    <source>
        <dbReference type="SAM" id="Phobius"/>
    </source>
</evidence>
<evidence type="ECO:0000256" key="1">
    <source>
        <dbReference type="ARBA" id="ARBA00004651"/>
    </source>
</evidence>
<protein>
    <recommendedName>
        <fullName evidence="11">G-protein coupled receptors family 1 profile domain-containing protein</fullName>
    </recommendedName>
</protein>
<evidence type="ECO:0000256" key="6">
    <source>
        <dbReference type="ARBA" id="ARBA00023136"/>
    </source>
</evidence>
<evidence type="ECO:0000313" key="12">
    <source>
        <dbReference type="Ensembl" id="ENSPMGP00000023808.1"/>
    </source>
</evidence>
<evidence type="ECO:0000256" key="7">
    <source>
        <dbReference type="ARBA" id="ARBA00023170"/>
    </source>
</evidence>
<keyword evidence="8 9" id="KW-0807">Transducer</keyword>
<feature type="transmembrane region" description="Helical" evidence="10">
    <location>
        <begin position="110"/>
        <end position="132"/>
    </location>
</feature>
<dbReference type="InterPro" id="IPR050569">
    <property type="entry name" value="TAAR"/>
</dbReference>
<dbReference type="SUPFAM" id="SSF81321">
    <property type="entry name" value="Family A G protein-coupled receptor-like"/>
    <property type="match status" value="1"/>
</dbReference>
<evidence type="ECO:0000256" key="8">
    <source>
        <dbReference type="ARBA" id="ARBA00023224"/>
    </source>
</evidence>
<dbReference type="CDD" id="cd15055">
    <property type="entry name" value="7tmA_TAARs"/>
    <property type="match status" value="1"/>
</dbReference>
<evidence type="ECO:0000256" key="9">
    <source>
        <dbReference type="RuleBase" id="RU000688"/>
    </source>
</evidence>
<comment type="similarity">
    <text evidence="9">Belongs to the G-protein coupled receptor 1 family.</text>
</comment>
<evidence type="ECO:0000256" key="2">
    <source>
        <dbReference type="ARBA" id="ARBA00022475"/>
    </source>
</evidence>
<name>A0A3B4B310_9GOBI</name>
<dbReference type="GO" id="GO:0001594">
    <property type="term" value="F:trace-amine receptor activity"/>
    <property type="evidence" value="ECO:0007669"/>
    <property type="project" value="TreeGrafter"/>
</dbReference>
<keyword evidence="3 9" id="KW-0812">Transmembrane</keyword>
<dbReference type="PROSITE" id="PS50262">
    <property type="entry name" value="G_PROTEIN_RECEP_F1_2"/>
    <property type="match status" value="1"/>
</dbReference>
<keyword evidence="5 9" id="KW-0297">G-protein coupled receptor</keyword>
<dbReference type="InterPro" id="IPR000276">
    <property type="entry name" value="GPCR_Rhodpsn"/>
</dbReference>
<keyword evidence="6 10" id="KW-0472">Membrane</keyword>
<dbReference type="InterPro" id="IPR017452">
    <property type="entry name" value="GPCR_Rhodpsn_7TM"/>
</dbReference>
<dbReference type="AlphaFoldDB" id="A0A3B4B310"/>
<feature type="transmembrane region" description="Helical" evidence="10">
    <location>
        <begin position="202"/>
        <end position="225"/>
    </location>
</feature>
<feature type="transmembrane region" description="Helical" evidence="10">
    <location>
        <begin position="258"/>
        <end position="279"/>
    </location>
</feature>
<evidence type="ECO:0000259" key="11">
    <source>
        <dbReference type="PROSITE" id="PS50262"/>
    </source>
</evidence>
<feature type="transmembrane region" description="Helical" evidence="10">
    <location>
        <begin position="39"/>
        <end position="62"/>
    </location>
</feature>
<dbReference type="Ensembl" id="ENSPMGT00000025366.1">
    <property type="protein sequence ID" value="ENSPMGP00000023808.1"/>
    <property type="gene ID" value="ENSPMGG00000019263.1"/>
</dbReference>
<dbReference type="PRINTS" id="PR00237">
    <property type="entry name" value="GPCRRHODOPSN"/>
</dbReference>
<keyword evidence="13" id="KW-1185">Reference proteome</keyword>
<evidence type="ECO:0000256" key="4">
    <source>
        <dbReference type="ARBA" id="ARBA00022989"/>
    </source>
</evidence>
<feature type="domain" description="G-protein coupled receptors family 1 profile" evidence="11">
    <location>
        <begin position="54"/>
        <end position="307"/>
    </location>
</feature>
<accession>A0A3B4B310</accession>
<evidence type="ECO:0000313" key="13">
    <source>
        <dbReference type="Proteomes" id="UP000261520"/>
    </source>
</evidence>
<evidence type="ECO:0000256" key="5">
    <source>
        <dbReference type="ARBA" id="ARBA00023040"/>
    </source>
</evidence>
<dbReference type="PANTHER" id="PTHR24249">
    <property type="entry name" value="HISTAMINE RECEPTOR-RELATED G-PROTEIN COUPLED RECEPTOR"/>
    <property type="match status" value="1"/>
</dbReference>
<organism evidence="12 13">
    <name type="scientific">Periophthalmus magnuspinnatus</name>
    <dbReference type="NCBI Taxonomy" id="409849"/>
    <lineage>
        <taxon>Eukaryota</taxon>
        <taxon>Metazoa</taxon>
        <taxon>Chordata</taxon>
        <taxon>Craniata</taxon>
        <taxon>Vertebrata</taxon>
        <taxon>Euteleostomi</taxon>
        <taxon>Actinopterygii</taxon>
        <taxon>Neopterygii</taxon>
        <taxon>Teleostei</taxon>
        <taxon>Neoteleostei</taxon>
        <taxon>Acanthomorphata</taxon>
        <taxon>Gobiaria</taxon>
        <taxon>Gobiiformes</taxon>
        <taxon>Gobioidei</taxon>
        <taxon>Gobiidae</taxon>
        <taxon>Oxudercinae</taxon>
        <taxon>Periophthalmus</taxon>
    </lineage>
</organism>
<keyword evidence="4 10" id="KW-1133">Transmembrane helix</keyword>
<feature type="transmembrane region" description="Helical" evidence="10">
    <location>
        <begin position="294"/>
        <end position="314"/>
    </location>
</feature>
<dbReference type="Proteomes" id="UP000261520">
    <property type="component" value="Unplaced"/>
</dbReference>
<reference evidence="12" key="2">
    <citation type="submission" date="2025-09" db="UniProtKB">
        <authorList>
            <consortium name="Ensembl"/>
        </authorList>
    </citation>
    <scope>IDENTIFICATION</scope>
</reference>
<feature type="transmembrane region" description="Helical" evidence="10">
    <location>
        <begin position="74"/>
        <end position="98"/>
    </location>
</feature>
<dbReference type="PANTHER" id="PTHR24249:SF381">
    <property type="entry name" value="TRACE AMINE ASSOCIATED RECEPTOR 19P-RELATED"/>
    <property type="match status" value="1"/>
</dbReference>
<keyword evidence="7 9" id="KW-0675">Receptor</keyword>
<reference evidence="12" key="1">
    <citation type="submission" date="2025-08" db="UniProtKB">
        <authorList>
            <consortium name="Ensembl"/>
        </authorList>
    </citation>
    <scope>IDENTIFICATION</scope>
</reference>
<proteinExistence type="inferred from homology"/>
<sequence length="337" mass="37741">MRRFCSCNIMDTPEEGALCFPLSNHSCRKIPRSQSEATVIYTLLSSITFITVFLNLLVIVSIHHFRQLHSCTNLLLLSLAVSDFLVGFLQMPFQIFYYHGCWYLGDFACALNNFSSFLVVSASVGNMVLISVDRYIAVCEPMSYHAKVTSGRVKVCICLCWMFSSLHAVWILRDLLGEPDVYNSCVGECVIIVNYAEGMVDLVVTFLAPIMVISYLYLRVFGVAVSHSRAMRSQISSVTVGPVSVTIPKTEMKAAKTLGLLVIVFLLCSCPYYCFTVAADSNLFGASSGEAELWLIYFNSCINPIIYVFCYPWFRKTVKIILTLKIFKTDSCEAKVL</sequence>
<dbReference type="PROSITE" id="PS00237">
    <property type="entry name" value="G_PROTEIN_RECEP_F1_1"/>
    <property type="match status" value="1"/>
</dbReference>
<dbReference type="STRING" id="409849.ENSPMGP00000023808"/>
<evidence type="ECO:0000256" key="3">
    <source>
        <dbReference type="ARBA" id="ARBA00022692"/>
    </source>
</evidence>
<keyword evidence="2" id="KW-1003">Cell membrane</keyword>
<dbReference type="GO" id="GO:0005886">
    <property type="term" value="C:plasma membrane"/>
    <property type="evidence" value="ECO:0007669"/>
    <property type="project" value="UniProtKB-SubCell"/>
</dbReference>
<comment type="subcellular location">
    <subcellularLocation>
        <location evidence="1">Cell membrane</location>
        <topology evidence="1">Multi-pass membrane protein</topology>
    </subcellularLocation>
</comment>
<dbReference type="Pfam" id="PF00001">
    <property type="entry name" value="7tm_1"/>
    <property type="match status" value="1"/>
</dbReference>
<feature type="transmembrane region" description="Helical" evidence="10">
    <location>
        <begin position="153"/>
        <end position="172"/>
    </location>
</feature>